<dbReference type="WBParaSite" id="HPLM_0001599901-mRNA-1">
    <property type="protein sequence ID" value="HPLM_0001599901-mRNA-1"/>
    <property type="gene ID" value="HPLM_0001599901"/>
</dbReference>
<proteinExistence type="predicted"/>
<evidence type="ECO:0000256" key="3">
    <source>
        <dbReference type="ARBA" id="ARBA00022989"/>
    </source>
</evidence>
<dbReference type="GO" id="GO:0005778">
    <property type="term" value="C:peroxisomal membrane"/>
    <property type="evidence" value="ECO:0007669"/>
    <property type="project" value="TreeGrafter"/>
</dbReference>
<dbReference type="GO" id="GO:0140359">
    <property type="term" value="F:ABC-type transporter activity"/>
    <property type="evidence" value="ECO:0007669"/>
    <property type="project" value="InterPro"/>
</dbReference>
<evidence type="ECO:0000256" key="4">
    <source>
        <dbReference type="ARBA" id="ARBA00023136"/>
    </source>
</evidence>
<feature type="domain" description="ABC transmembrane type-1" evidence="6">
    <location>
        <begin position="29"/>
        <end position="99"/>
    </location>
</feature>
<dbReference type="PANTHER" id="PTHR11384">
    <property type="entry name" value="ATP-BINDING CASSETTE, SUB-FAMILY D MEMBER"/>
    <property type="match status" value="1"/>
</dbReference>
<dbReference type="OMA" id="FRRRIYK"/>
<accession>A0A0N4WW83</accession>
<dbReference type="AlphaFoldDB" id="A0A0N4WW83"/>
<keyword evidence="3 5" id="KW-1133">Transmembrane helix</keyword>
<dbReference type="GO" id="GO:0007031">
    <property type="term" value="P:peroxisome organization"/>
    <property type="evidence" value="ECO:0007669"/>
    <property type="project" value="TreeGrafter"/>
</dbReference>
<dbReference type="GO" id="GO:0015910">
    <property type="term" value="P:long-chain fatty acid import into peroxisome"/>
    <property type="evidence" value="ECO:0007669"/>
    <property type="project" value="TreeGrafter"/>
</dbReference>
<organism evidence="7">
    <name type="scientific">Haemonchus placei</name>
    <name type="common">Barber's pole worm</name>
    <dbReference type="NCBI Taxonomy" id="6290"/>
    <lineage>
        <taxon>Eukaryota</taxon>
        <taxon>Metazoa</taxon>
        <taxon>Ecdysozoa</taxon>
        <taxon>Nematoda</taxon>
        <taxon>Chromadorea</taxon>
        <taxon>Rhabditida</taxon>
        <taxon>Rhabditina</taxon>
        <taxon>Rhabditomorpha</taxon>
        <taxon>Strongyloidea</taxon>
        <taxon>Trichostrongylidae</taxon>
        <taxon>Haemonchus</taxon>
    </lineage>
</organism>
<dbReference type="Pfam" id="PF06472">
    <property type="entry name" value="ABC_membrane_2"/>
    <property type="match status" value="1"/>
</dbReference>
<dbReference type="InterPro" id="IPR011527">
    <property type="entry name" value="ABC1_TM_dom"/>
</dbReference>
<evidence type="ECO:0000256" key="2">
    <source>
        <dbReference type="ARBA" id="ARBA00022692"/>
    </source>
</evidence>
<keyword evidence="2 5" id="KW-0812">Transmembrane</keyword>
<keyword evidence="1" id="KW-0813">Transport</keyword>
<dbReference type="InterPro" id="IPR050835">
    <property type="entry name" value="ABC_transporter_sub-D"/>
</dbReference>
<reference evidence="7" key="1">
    <citation type="submission" date="2017-02" db="UniProtKB">
        <authorList>
            <consortium name="WormBaseParasite"/>
        </authorList>
    </citation>
    <scope>IDENTIFICATION</scope>
</reference>
<evidence type="ECO:0000259" key="6">
    <source>
        <dbReference type="Pfam" id="PF06472"/>
    </source>
</evidence>
<dbReference type="GO" id="GO:0005324">
    <property type="term" value="F:long-chain fatty acid transmembrane transporter activity"/>
    <property type="evidence" value="ECO:0007669"/>
    <property type="project" value="TreeGrafter"/>
</dbReference>
<evidence type="ECO:0000256" key="5">
    <source>
        <dbReference type="SAM" id="Phobius"/>
    </source>
</evidence>
<feature type="transmembrane region" description="Helical" evidence="5">
    <location>
        <begin position="81"/>
        <end position="100"/>
    </location>
</feature>
<evidence type="ECO:0000313" key="7">
    <source>
        <dbReference type="WBParaSite" id="HPLM_0001599901-mRNA-1"/>
    </source>
</evidence>
<dbReference type="GO" id="GO:0005524">
    <property type="term" value="F:ATP binding"/>
    <property type="evidence" value="ECO:0007669"/>
    <property type="project" value="InterPro"/>
</dbReference>
<dbReference type="GO" id="GO:0006635">
    <property type="term" value="P:fatty acid beta-oxidation"/>
    <property type="evidence" value="ECO:0007669"/>
    <property type="project" value="TreeGrafter"/>
</dbReference>
<evidence type="ECO:0000256" key="1">
    <source>
        <dbReference type="ARBA" id="ARBA00022448"/>
    </source>
</evidence>
<name>A0A0N4WW83_HAEPC</name>
<dbReference type="PANTHER" id="PTHR11384:SF65">
    <property type="entry name" value="ABC TRANSPORTER DOMAIN-CONTAINING PROTEIN"/>
    <property type="match status" value="1"/>
</dbReference>
<dbReference type="GO" id="GO:0042760">
    <property type="term" value="P:very long-chain fatty acid catabolic process"/>
    <property type="evidence" value="ECO:0007669"/>
    <property type="project" value="TreeGrafter"/>
</dbReference>
<protein>
    <submittedName>
        <fullName evidence="7">ABC transmembrane type-1 domain-containing protein</fullName>
    </submittedName>
</protein>
<keyword evidence="4 5" id="KW-0472">Membrane</keyword>
<sequence>LFITTLPISSIRVCSLSHDTHDYFRRRIYKHVSVRNNAEESAFYSAAEFDKHESDRFFVFLLKRQLGATLWKYPAQFLQNFFDYYGAIISYVIQLFPIFIFHTYDNMDAAVLGKQISNNAFYFIYLINSFTRLTDLAMNIGEMAGYSQRI</sequence>